<name>A0A7S4J8L8_9EUKA</name>
<accession>A0A7S4J8L8</accession>
<protein>
    <submittedName>
        <fullName evidence="3">Uncharacterized protein</fullName>
    </submittedName>
</protein>
<feature type="transmembrane region" description="Helical" evidence="1">
    <location>
        <begin position="53"/>
        <end position="75"/>
    </location>
</feature>
<organism evidence="3">
    <name type="scientific">Prymnesium polylepis</name>
    <dbReference type="NCBI Taxonomy" id="72548"/>
    <lineage>
        <taxon>Eukaryota</taxon>
        <taxon>Haptista</taxon>
        <taxon>Haptophyta</taxon>
        <taxon>Prymnesiophyceae</taxon>
        <taxon>Prymnesiales</taxon>
        <taxon>Prymnesiaceae</taxon>
        <taxon>Prymnesium</taxon>
    </lineage>
</organism>
<evidence type="ECO:0000256" key="1">
    <source>
        <dbReference type="SAM" id="Phobius"/>
    </source>
</evidence>
<dbReference type="EMBL" id="HBKO01034178">
    <property type="protein sequence ID" value="CAE2255877.1"/>
    <property type="molecule type" value="Transcribed_RNA"/>
</dbReference>
<feature type="signal peptide" evidence="2">
    <location>
        <begin position="1"/>
        <end position="23"/>
    </location>
</feature>
<proteinExistence type="predicted"/>
<sequence length="230" mass="24491">VSSAWSSMFCLCSVLLSSGLVASGRGLFASVPSTASTSALLDRRQLLQLPVAALPLAAALAAAPASAAVLAGYGAKLNIPDAIKVKIIKAKGLRATVRQSAQNRRSLPMDPTPGVNNYASLTDEVQRTKTIVLLPLIAALKELTKSEAAAELPEEQRKQLKEQPLLLKGHVLELDQALKELKFDEYKSKTTGAIYPGGKVERELEEVCETLDDFVALAAGQVVEERDGTQ</sequence>
<feature type="non-terminal residue" evidence="3">
    <location>
        <position position="1"/>
    </location>
</feature>
<keyword evidence="2" id="KW-0732">Signal</keyword>
<reference evidence="3" key="1">
    <citation type="submission" date="2021-01" db="EMBL/GenBank/DDBJ databases">
        <authorList>
            <person name="Corre E."/>
            <person name="Pelletier E."/>
            <person name="Niang G."/>
            <person name="Scheremetjew M."/>
            <person name="Finn R."/>
            <person name="Kale V."/>
            <person name="Holt S."/>
            <person name="Cochrane G."/>
            <person name="Meng A."/>
            <person name="Brown T."/>
            <person name="Cohen L."/>
        </authorList>
    </citation>
    <scope>NUCLEOTIDE SEQUENCE</scope>
    <source>
        <strain evidence="3">UIO037</strain>
    </source>
</reference>
<dbReference type="AlphaFoldDB" id="A0A7S4J8L8"/>
<gene>
    <name evidence="3" type="ORF">CPOL0286_LOCUS15527</name>
</gene>
<keyword evidence="1" id="KW-1133">Transmembrane helix</keyword>
<feature type="chain" id="PRO_5031176511" evidence="2">
    <location>
        <begin position="24"/>
        <end position="230"/>
    </location>
</feature>
<keyword evidence="1" id="KW-0472">Membrane</keyword>
<keyword evidence="1" id="KW-0812">Transmembrane</keyword>
<evidence type="ECO:0000313" key="3">
    <source>
        <dbReference type="EMBL" id="CAE2255877.1"/>
    </source>
</evidence>
<evidence type="ECO:0000256" key="2">
    <source>
        <dbReference type="SAM" id="SignalP"/>
    </source>
</evidence>